<feature type="transmembrane region" description="Helical" evidence="1">
    <location>
        <begin position="30"/>
        <end position="53"/>
    </location>
</feature>
<reference evidence="2 3" key="1">
    <citation type="submission" date="2017-09" db="EMBL/GenBank/DDBJ databases">
        <title>Depth-based differentiation of microbial function through sediment-hosted aquifers and enrichment of novel symbionts in the deep terrestrial subsurface.</title>
        <authorList>
            <person name="Probst A.J."/>
            <person name="Ladd B."/>
            <person name="Jarett J.K."/>
            <person name="Geller-Mcgrath D.E."/>
            <person name="Sieber C.M."/>
            <person name="Emerson J.B."/>
            <person name="Anantharaman K."/>
            <person name="Thomas B.C."/>
            <person name="Malmstrom R."/>
            <person name="Stieglmeier M."/>
            <person name="Klingl A."/>
            <person name="Woyke T."/>
            <person name="Ryan C.M."/>
            <person name="Banfield J.F."/>
        </authorList>
    </citation>
    <scope>NUCLEOTIDE SEQUENCE [LARGE SCALE GENOMIC DNA]</scope>
    <source>
        <strain evidence="2">CG11_big_fil_rev_8_21_14_0_20_39_34</strain>
    </source>
</reference>
<evidence type="ECO:0000256" key="1">
    <source>
        <dbReference type="SAM" id="Phobius"/>
    </source>
</evidence>
<protein>
    <submittedName>
        <fullName evidence="2">Uncharacterized protein</fullName>
    </submittedName>
</protein>
<evidence type="ECO:0000313" key="2">
    <source>
        <dbReference type="EMBL" id="PIR04147.1"/>
    </source>
</evidence>
<proteinExistence type="predicted"/>
<organism evidence="2 3">
    <name type="scientific">Candidatus Magasanikbacteria bacterium CG11_big_fil_rev_8_21_14_0_20_39_34</name>
    <dbReference type="NCBI Taxonomy" id="1974653"/>
    <lineage>
        <taxon>Bacteria</taxon>
        <taxon>Candidatus Magasanikiibacteriota</taxon>
    </lineage>
</organism>
<evidence type="ECO:0000313" key="3">
    <source>
        <dbReference type="Proteomes" id="UP000229600"/>
    </source>
</evidence>
<keyword evidence="1" id="KW-0812">Transmembrane</keyword>
<dbReference type="EMBL" id="PCWN01000007">
    <property type="protein sequence ID" value="PIR04147.1"/>
    <property type="molecule type" value="Genomic_DNA"/>
</dbReference>
<dbReference type="Proteomes" id="UP000229600">
    <property type="component" value="Unassembled WGS sequence"/>
</dbReference>
<name>A0A2H0N5H4_9BACT</name>
<accession>A0A2H0N5H4</accession>
<comment type="caution">
    <text evidence="2">The sequence shown here is derived from an EMBL/GenBank/DDBJ whole genome shotgun (WGS) entry which is preliminary data.</text>
</comment>
<keyword evidence="1" id="KW-0472">Membrane</keyword>
<gene>
    <name evidence="2" type="ORF">COV59_03105</name>
</gene>
<keyword evidence="1" id="KW-1133">Transmembrane helix</keyword>
<sequence>MFQILAIFALPALAAFFIGKWIDTTYSIKPYGTLSILLISFILSWVLTIRIYLKLQRQYDALDVQEEEEKLLNSEKE</sequence>
<dbReference type="AlphaFoldDB" id="A0A2H0N5H4"/>